<dbReference type="STRING" id="2045.KR76_23255"/>
<dbReference type="PANTHER" id="PTHR24321">
    <property type="entry name" value="DEHYDROGENASES, SHORT CHAIN"/>
    <property type="match status" value="1"/>
</dbReference>
<dbReference type="PANTHER" id="PTHR24321:SF8">
    <property type="entry name" value="ESTRADIOL 17-BETA-DEHYDROGENASE 8-RELATED"/>
    <property type="match status" value="1"/>
</dbReference>
<evidence type="ECO:0000259" key="4">
    <source>
        <dbReference type="SMART" id="SM00822"/>
    </source>
</evidence>
<keyword evidence="3" id="KW-0520">NAD</keyword>
<dbReference type="GO" id="GO:0016491">
    <property type="term" value="F:oxidoreductase activity"/>
    <property type="evidence" value="ECO:0007669"/>
    <property type="project" value="UniProtKB-KW"/>
</dbReference>
<protein>
    <submittedName>
        <fullName evidence="5">Dehydrogenases with different specificities (Related to short-chain alcohol dehydrogenases)</fullName>
    </submittedName>
</protein>
<evidence type="ECO:0000256" key="1">
    <source>
        <dbReference type="ARBA" id="ARBA00006484"/>
    </source>
</evidence>
<feature type="domain" description="Ketoreductase" evidence="4">
    <location>
        <begin position="7"/>
        <end position="181"/>
    </location>
</feature>
<name>A0A0A1DUA3_NOCSI</name>
<dbReference type="RefSeq" id="WP_038681724.1">
    <property type="nucleotide sequence ID" value="NZ_BJMC01000014.1"/>
</dbReference>
<dbReference type="PRINTS" id="PR00080">
    <property type="entry name" value="SDRFAMILY"/>
</dbReference>
<gene>
    <name evidence="5" type="ORF">KR76_23255</name>
</gene>
<reference evidence="5 6" key="1">
    <citation type="journal article" date="2015" name="Genome Announc.">
        <title>Complete Genome Sequence of Steroid-Transforming Nocardioides simplex VKM Ac-2033D.</title>
        <authorList>
            <person name="Shtratnikova V.Y."/>
            <person name="Schelkunov M.I."/>
            <person name="Pekov Y.A."/>
            <person name="Fokina V.V."/>
            <person name="Logacheva M.D."/>
            <person name="Sokolov S.L."/>
            <person name="Bragin E.Y."/>
            <person name="Ashapkin V.V."/>
            <person name="Donova M.V."/>
        </authorList>
    </citation>
    <scope>NUCLEOTIDE SEQUENCE [LARGE SCALE GENOMIC DNA]</scope>
    <source>
        <strain evidence="5 6">VKM Ac-2033D</strain>
    </source>
</reference>
<comment type="similarity">
    <text evidence="1">Belongs to the short-chain dehydrogenases/reductases (SDR) family.</text>
</comment>
<dbReference type="OrthoDB" id="7064009at2"/>
<proteinExistence type="inferred from homology"/>
<keyword evidence="6" id="KW-1185">Reference proteome</keyword>
<dbReference type="GeneID" id="96611691"/>
<dbReference type="Pfam" id="PF13561">
    <property type="entry name" value="adh_short_C2"/>
    <property type="match status" value="1"/>
</dbReference>
<evidence type="ECO:0000313" key="6">
    <source>
        <dbReference type="Proteomes" id="UP000030300"/>
    </source>
</evidence>
<dbReference type="InterPro" id="IPR057326">
    <property type="entry name" value="KR_dom"/>
</dbReference>
<dbReference type="HOGENOM" id="CLU_010194_1_3_11"/>
<organism evidence="5 6">
    <name type="scientific">Nocardioides simplex</name>
    <name type="common">Arthrobacter simplex</name>
    <dbReference type="NCBI Taxonomy" id="2045"/>
    <lineage>
        <taxon>Bacteria</taxon>
        <taxon>Bacillati</taxon>
        <taxon>Actinomycetota</taxon>
        <taxon>Actinomycetes</taxon>
        <taxon>Propionibacteriales</taxon>
        <taxon>Nocardioidaceae</taxon>
        <taxon>Pimelobacter</taxon>
    </lineage>
</organism>
<dbReference type="AlphaFoldDB" id="A0A0A1DUA3"/>
<dbReference type="SMART" id="SM00822">
    <property type="entry name" value="PKS_KR"/>
    <property type="match status" value="1"/>
</dbReference>
<dbReference type="InterPro" id="IPR036291">
    <property type="entry name" value="NAD(P)-bd_dom_sf"/>
</dbReference>
<dbReference type="Gene3D" id="3.40.50.720">
    <property type="entry name" value="NAD(P)-binding Rossmann-like Domain"/>
    <property type="match status" value="1"/>
</dbReference>
<dbReference type="eggNOG" id="COG1028">
    <property type="taxonomic scope" value="Bacteria"/>
</dbReference>
<dbReference type="PRINTS" id="PR00081">
    <property type="entry name" value="GDHRDH"/>
</dbReference>
<dbReference type="KEGG" id="psim:KR76_23255"/>
<dbReference type="FunFam" id="3.40.50.720:FF:000084">
    <property type="entry name" value="Short-chain dehydrogenase reductase"/>
    <property type="match status" value="1"/>
</dbReference>
<accession>A0A0A1DUA3</accession>
<evidence type="ECO:0000313" key="5">
    <source>
        <dbReference type="EMBL" id="AIY18965.1"/>
    </source>
</evidence>
<dbReference type="EMBL" id="CP009896">
    <property type="protein sequence ID" value="AIY18965.1"/>
    <property type="molecule type" value="Genomic_DNA"/>
</dbReference>
<keyword evidence="2" id="KW-0560">Oxidoreductase</keyword>
<evidence type="ECO:0000256" key="2">
    <source>
        <dbReference type="ARBA" id="ARBA00023002"/>
    </source>
</evidence>
<evidence type="ECO:0000256" key="3">
    <source>
        <dbReference type="ARBA" id="ARBA00023027"/>
    </source>
</evidence>
<dbReference type="CDD" id="cd05233">
    <property type="entry name" value="SDR_c"/>
    <property type="match status" value="1"/>
</dbReference>
<sequence>MDYLTGRVALVTGAAQGIGYAVATRLAELGAQVVATDVRDQSDLGEHIATRSHDVTSAARWAEVVTETVAEHGRLDILVNNAGVSGYDQLHELALDEWRRIVAINQTGTLLGMQAALRPMRAQRSGAIVNISSICGATSVAGVAAYHSSKHAVLTMTKNAAVTYAREGIRANAVLPGWIRTPLTLGQTDDLNEAFLDATPMGTGGDPEDVADAVCFLASDRARFITGVDLPVDGGYLAR</sequence>
<dbReference type="SUPFAM" id="SSF51735">
    <property type="entry name" value="NAD(P)-binding Rossmann-fold domains"/>
    <property type="match status" value="1"/>
</dbReference>
<dbReference type="Proteomes" id="UP000030300">
    <property type="component" value="Chromosome"/>
</dbReference>
<dbReference type="NCBIfam" id="NF005559">
    <property type="entry name" value="PRK07231.1"/>
    <property type="match status" value="1"/>
</dbReference>
<dbReference type="InterPro" id="IPR002347">
    <property type="entry name" value="SDR_fam"/>
</dbReference>